<dbReference type="AlphaFoldDB" id="A0A4Y8KQS4"/>
<reference evidence="1 2" key="1">
    <citation type="submission" date="2019-03" db="EMBL/GenBank/DDBJ databases">
        <title>Genomics of glacier-inhabiting Cryobacterium strains.</title>
        <authorList>
            <person name="Liu Q."/>
            <person name="Xin Y.-H."/>
        </authorList>
    </citation>
    <scope>NUCLEOTIDE SEQUENCE [LARGE SCALE GENOMIC DNA]</scope>
    <source>
        <strain evidence="1 2">CGMCC 1.4292</strain>
    </source>
</reference>
<accession>A0A4Y8KQS4</accession>
<dbReference type="EMBL" id="SOHQ01000015">
    <property type="protein sequence ID" value="TFD80539.1"/>
    <property type="molecule type" value="Genomic_DNA"/>
</dbReference>
<dbReference type="Pfam" id="PF19586">
    <property type="entry name" value="DUF6093"/>
    <property type="match status" value="1"/>
</dbReference>
<protein>
    <submittedName>
        <fullName evidence="1">Uncharacterized protein</fullName>
    </submittedName>
</protein>
<dbReference type="RefSeq" id="WP_134574401.1">
    <property type="nucleotide sequence ID" value="NZ_SOHQ01000015.1"/>
</dbReference>
<gene>
    <name evidence="1" type="ORF">E3T53_05555</name>
</gene>
<organism evidence="1 2">
    <name type="scientific">Cryobacterium psychrophilum</name>
    <dbReference type="NCBI Taxonomy" id="41988"/>
    <lineage>
        <taxon>Bacteria</taxon>
        <taxon>Bacillati</taxon>
        <taxon>Actinomycetota</taxon>
        <taxon>Actinomycetes</taxon>
        <taxon>Micrococcales</taxon>
        <taxon>Microbacteriaceae</taxon>
        <taxon>Cryobacterium</taxon>
    </lineage>
</organism>
<evidence type="ECO:0000313" key="2">
    <source>
        <dbReference type="Proteomes" id="UP000298218"/>
    </source>
</evidence>
<name>A0A4Y8KQS4_9MICO</name>
<dbReference type="InterPro" id="IPR046075">
    <property type="entry name" value="DUF6093"/>
</dbReference>
<keyword evidence="2" id="KW-1185">Reference proteome</keyword>
<proteinExistence type="predicted"/>
<evidence type="ECO:0000313" key="1">
    <source>
        <dbReference type="EMBL" id="TFD80539.1"/>
    </source>
</evidence>
<sequence length="136" mass="14472">MTIQSDIKAGQREAEKLMLTTCTITRGGGAPVFNESTGAYDTPAPTTIYAGKCKVRLAGVSVKQVDAASQLLTIQQSILSLPVNRAGTANVAPSDTLTITANPLDLALVGKTFRIEGTHEQTYSTARRYSIERVNS</sequence>
<dbReference type="Proteomes" id="UP000298218">
    <property type="component" value="Unassembled WGS sequence"/>
</dbReference>
<comment type="caution">
    <text evidence="1">The sequence shown here is derived from an EMBL/GenBank/DDBJ whole genome shotgun (WGS) entry which is preliminary data.</text>
</comment>